<sequence length="207" mass="22995">MPDLFTQPPADLPRIALSIRQPWAWAIINAGKDIENRDWSTKFRGPVCIHAAKRMTNGEFDKFVDLSRWIVSKGRWTGDFIPERKALSRGGIVGVCDIVDCVDASESPWFLGRYGFVLRNARPVEFLPAKGALRFFDWQRNIEAGAAMAEPSDDMEILYLRARVAELEDAARIAESAINDAVFCNDLSGLAMAAMTLSIAINGSMIT</sequence>
<dbReference type="RefSeq" id="WP_135433622.1">
    <property type="nucleotide sequence ID" value="NZ_RPEM01000017.1"/>
</dbReference>
<gene>
    <name evidence="1" type="ORF">EEB11_17650</name>
</gene>
<reference evidence="1 2" key="1">
    <citation type="submission" date="2018-11" db="EMBL/GenBank/DDBJ databases">
        <title>Tabrizicola sp. isolated from sediment of alpine lake.</title>
        <authorList>
            <person name="Liu Z."/>
        </authorList>
    </citation>
    <scope>NUCLEOTIDE SEQUENCE [LARGE SCALE GENOMIC DNA]</scope>
    <source>
        <strain evidence="1 2">DRYC-M-16</strain>
    </source>
</reference>
<dbReference type="EMBL" id="RPEM01000017">
    <property type="protein sequence ID" value="TGD41648.1"/>
    <property type="molecule type" value="Genomic_DNA"/>
</dbReference>
<evidence type="ECO:0000313" key="1">
    <source>
        <dbReference type="EMBL" id="TGD41648.1"/>
    </source>
</evidence>
<proteinExistence type="predicted"/>
<dbReference type="CDD" id="cd06554">
    <property type="entry name" value="ASCH_ASC-1_like"/>
    <property type="match status" value="1"/>
</dbReference>
<keyword evidence="2" id="KW-1185">Reference proteome</keyword>
<dbReference type="Proteomes" id="UP000297741">
    <property type="component" value="Unassembled WGS sequence"/>
</dbReference>
<accession>A0ABY2KH81</accession>
<evidence type="ECO:0000313" key="2">
    <source>
        <dbReference type="Proteomes" id="UP000297741"/>
    </source>
</evidence>
<comment type="caution">
    <text evidence="1">The sequence shown here is derived from an EMBL/GenBank/DDBJ whole genome shotgun (WGS) entry which is preliminary data.</text>
</comment>
<dbReference type="SUPFAM" id="SSF88697">
    <property type="entry name" value="PUA domain-like"/>
    <property type="match status" value="1"/>
</dbReference>
<name>A0ABY2KH81_9RHOB</name>
<dbReference type="InterPro" id="IPR015947">
    <property type="entry name" value="PUA-like_sf"/>
</dbReference>
<protein>
    <submittedName>
        <fullName evidence="1">ASCH domain-containing protein</fullName>
    </submittedName>
</protein>
<dbReference type="Gene3D" id="2.30.130.30">
    <property type="entry name" value="Hypothetical protein"/>
    <property type="match status" value="1"/>
</dbReference>
<organism evidence="1 2">
    <name type="scientific">Pseudotabrizicola sediminis</name>
    <dbReference type="NCBI Taxonomy" id="2486418"/>
    <lineage>
        <taxon>Bacteria</taxon>
        <taxon>Pseudomonadati</taxon>
        <taxon>Pseudomonadota</taxon>
        <taxon>Alphaproteobacteria</taxon>
        <taxon>Rhodobacterales</taxon>
        <taxon>Paracoccaceae</taxon>
        <taxon>Pseudotabrizicola</taxon>
    </lineage>
</organism>